<gene>
    <name evidence="1" type="ORF">BDM02DRAFT_3103155</name>
</gene>
<evidence type="ECO:0000313" key="1">
    <source>
        <dbReference type="EMBL" id="KAF9644304.1"/>
    </source>
</evidence>
<reference evidence="1" key="1">
    <citation type="submission" date="2019-10" db="EMBL/GenBank/DDBJ databases">
        <authorList>
            <consortium name="DOE Joint Genome Institute"/>
            <person name="Kuo A."/>
            <person name="Miyauchi S."/>
            <person name="Kiss E."/>
            <person name="Drula E."/>
            <person name="Kohler A."/>
            <person name="Sanchez-Garcia M."/>
            <person name="Andreopoulos B."/>
            <person name="Barry K.W."/>
            <person name="Bonito G."/>
            <person name="Buee M."/>
            <person name="Carver A."/>
            <person name="Chen C."/>
            <person name="Cichocki N."/>
            <person name="Clum A."/>
            <person name="Culley D."/>
            <person name="Crous P.W."/>
            <person name="Fauchery L."/>
            <person name="Girlanda M."/>
            <person name="Hayes R."/>
            <person name="Keri Z."/>
            <person name="Labutti K."/>
            <person name="Lipzen A."/>
            <person name="Lombard V."/>
            <person name="Magnuson J."/>
            <person name="Maillard F."/>
            <person name="Morin E."/>
            <person name="Murat C."/>
            <person name="Nolan M."/>
            <person name="Ohm R."/>
            <person name="Pangilinan J."/>
            <person name="Pereira M."/>
            <person name="Perotto S."/>
            <person name="Peter M."/>
            <person name="Riley R."/>
            <person name="Sitrit Y."/>
            <person name="Stielow B."/>
            <person name="Szollosi G."/>
            <person name="Zifcakova L."/>
            <person name="Stursova M."/>
            <person name="Spatafora J.W."/>
            <person name="Tedersoo L."/>
            <person name="Vaario L.-M."/>
            <person name="Yamada A."/>
            <person name="Yan M."/>
            <person name="Wang P."/>
            <person name="Xu J."/>
            <person name="Bruns T."/>
            <person name="Baldrian P."/>
            <person name="Vilgalys R."/>
            <person name="Henrissat B."/>
            <person name="Grigoriev I.V."/>
            <person name="Hibbett D."/>
            <person name="Nagy L.G."/>
            <person name="Martin F.M."/>
        </authorList>
    </citation>
    <scope>NUCLEOTIDE SEQUENCE</scope>
    <source>
        <strain evidence="1">P2</strain>
    </source>
</reference>
<dbReference type="EMBL" id="MU118148">
    <property type="protein sequence ID" value="KAF9644304.1"/>
    <property type="molecule type" value="Genomic_DNA"/>
</dbReference>
<proteinExistence type="predicted"/>
<evidence type="ECO:0000313" key="2">
    <source>
        <dbReference type="Proteomes" id="UP000886501"/>
    </source>
</evidence>
<name>A0ACB6Z3K3_THEGA</name>
<keyword evidence="2" id="KW-1185">Reference proteome</keyword>
<sequence>MLALEVLDLSHNRISSCTEQPGSLSDLGVLSLLKNKITVLPAYIAQFHSLRISKTDQDPFEYPPMSVVDPKGNLKDQKFMESWSNP</sequence>
<dbReference type="Proteomes" id="UP000886501">
    <property type="component" value="Unassembled WGS sequence"/>
</dbReference>
<accession>A0ACB6Z3K3</accession>
<reference evidence="1" key="2">
    <citation type="journal article" date="2020" name="Nat. Commun.">
        <title>Large-scale genome sequencing of mycorrhizal fungi provides insights into the early evolution of symbiotic traits.</title>
        <authorList>
            <person name="Miyauchi S."/>
            <person name="Kiss E."/>
            <person name="Kuo A."/>
            <person name="Drula E."/>
            <person name="Kohler A."/>
            <person name="Sanchez-Garcia M."/>
            <person name="Morin E."/>
            <person name="Andreopoulos B."/>
            <person name="Barry K.W."/>
            <person name="Bonito G."/>
            <person name="Buee M."/>
            <person name="Carver A."/>
            <person name="Chen C."/>
            <person name="Cichocki N."/>
            <person name="Clum A."/>
            <person name="Culley D."/>
            <person name="Crous P.W."/>
            <person name="Fauchery L."/>
            <person name="Girlanda M."/>
            <person name="Hayes R.D."/>
            <person name="Keri Z."/>
            <person name="LaButti K."/>
            <person name="Lipzen A."/>
            <person name="Lombard V."/>
            <person name="Magnuson J."/>
            <person name="Maillard F."/>
            <person name="Murat C."/>
            <person name="Nolan M."/>
            <person name="Ohm R.A."/>
            <person name="Pangilinan J."/>
            <person name="Pereira M.F."/>
            <person name="Perotto S."/>
            <person name="Peter M."/>
            <person name="Pfister S."/>
            <person name="Riley R."/>
            <person name="Sitrit Y."/>
            <person name="Stielow J.B."/>
            <person name="Szollosi G."/>
            <person name="Zifcakova L."/>
            <person name="Stursova M."/>
            <person name="Spatafora J.W."/>
            <person name="Tedersoo L."/>
            <person name="Vaario L.M."/>
            <person name="Yamada A."/>
            <person name="Yan M."/>
            <person name="Wang P."/>
            <person name="Xu J."/>
            <person name="Bruns T."/>
            <person name="Baldrian P."/>
            <person name="Vilgalys R."/>
            <person name="Dunand C."/>
            <person name="Henrissat B."/>
            <person name="Grigoriev I.V."/>
            <person name="Hibbett D."/>
            <person name="Nagy L.G."/>
            <person name="Martin F.M."/>
        </authorList>
    </citation>
    <scope>NUCLEOTIDE SEQUENCE</scope>
    <source>
        <strain evidence="1">P2</strain>
    </source>
</reference>
<protein>
    <submittedName>
        <fullName evidence="1">Uncharacterized protein</fullName>
    </submittedName>
</protein>
<organism evidence="1 2">
    <name type="scientific">Thelephora ganbajun</name>
    <name type="common">Ganba fungus</name>
    <dbReference type="NCBI Taxonomy" id="370292"/>
    <lineage>
        <taxon>Eukaryota</taxon>
        <taxon>Fungi</taxon>
        <taxon>Dikarya</taxon>
        <taxon>Basidiomycota</taxon>
        <taxon>Agaricomycotina</taxon>
        <taxon>Agaricomycetes</taxon>
        <taxon>Thelephorales</taxon>
        <taxon>Thelephoraceae</taxon>
        <taxon>Thelephora</taxon>
    </lineage>
</organism>
<comment type="caution">
    <text evidence="1">The sequence shown here is derived from an EMBL/GenBank/DDBJ whole genome shotgun (WGS) entry which is preliminary data.</text>
</comment>